<dbReference type="GO" id="GO:0006282">
    <property type="term" value="P:regulation of DNA repair"/>
    <property type="evidence" value="ECO:0007669"/>
    <property type="project" value="UniProtKB-UniRule"/>
</dbReference>
<evidence type="ECO:0000259" key="8">
    <source>
        <dbReference type="Pfam" id="PF21982"/>
    </source>
</evidence>
<dbReference type="InterPro" id="IPR003783">
    <property type="entry name" value="Regulatory_RecX"/>
</dbReference>
<organism evidence="9 10">
    <name type="scientific">Cytobacillus horneckiae</name>
    <dbReference type="NCBI Taxonomy" id="549687"/>
    <lineage>
        <taxon>Bacteria</taxon>
        <taxon>Bacillati</taxon>
        <taxon>Bacillota</taxon>
        <taxon>Bacilli</taxon>
        <taxon>Bacillales</taxon>
        <taxon>Bacillaceae</taxon>
        <taxon>Cytobacillus</taxon>
    </lineage>
</organism>
<gene>
    <name evidence="5" type="primary">recX</name>
    <name evidence="9" type="ORF">CWS20_12890</name>
</gene>
<evidence type="ECO:0000256" key="5">
    <source>
        <dbReference type="HAMAP-Rule" id="MF_01114"/>
    </source>
</evidence>
<dbReference type="InterPro" id="IPR053925">
    <property type="entry name" value="RecX_HTH_3rd"/>
</dbReference>
<comment type="similarity">
    <text evidence="2 5">Belongs to the RecX family.</text>
</comment>
<comment type="subcellular location">
    <subcellularLocation>
        <location evidence="1 5">Cytoplasm</location>
    </subcellularLocation>
</comment>
<dbReference type="Pfam" id="PF02631">
    <property type="entry name" value="RecX_HTH2"/>
    <property type="match status" value="1"/>
</dbReference>
<evidence type="ECO:0000256" key="3">
    <source>
        <dbReference type="ARBA" id="ARBA00018111"/>
    </source>
</evidence>
<dbReference type="Pfam" id="PF21981">
    <property type="entry name" value="RecX_HTH3"/>
    <property type="match status" value="2"/>
</dbReference>
<evidence type="ECO:0000256" key="1">
    <source>
        <dbReference type="ARBA" id="ARBA00004496"/>
    </source>
</evidence>
<comment type="function">
    <text evidence="5">Modulates RecA activity.</text>
</comment>
<dbReference type="PANTHER" id="PTHR33602">
    <property type="entry name" value="REGULATORY PROTEIN RECX FAMILY PROTEIN"/>
    <property type="match status" value="1"/>
</dbReference>
<dbReference type="PANTHER" id="PTHR33602:SF1">
    <property type="entry name" value="REGULATORY PROTEIN RECX FAMILY PROTEIN"/>
    <property type="match status" value="1"/>
</dbReference>
<feature type="domain" description="RecX third three-helical" evidence="7">
    <location>
        <begin position="217"/>
        <end position="263"/>
    </location>
</feature>
<proteinExistence type="inferred from homology"/>
<dbReference type="Pfam" id="PF21982">
    <property type="entry name" value="RecX_HTH1"/>
    <property type="match status" value="1"/>
</dbReference>
<comment type="caution">
    <text evidence="9">The sequence shown here is derived from an EMBL/GenBank/DDBJ whole genome shotgun (WGS) entry which is preliminary data.</text>
</comment>
<feature type="domain" description="RecX third three-helical" evidence="7">
    <location>
        <begin position="159"/>
        <end position="206"/>
    </location>
</feature>
<evidence type="ECO:0000259" key="7">
    <source>
        <dbReference type="Pfam" id="PF21981"/>
    </source>
</evidence>
<keyword evidence="10" id="KW-1185">Reference proteome</keyword>
<dbReference type="Gene3D" id="1.10.10.10">
    <property type="entry name" value="Winged helix-like DNA-binding domain superfamily/Winged helix DNA-binding domain"/>
    <property type="match status" value="4"/>
</dbReference>
<dbReference type="NCBIfam" id="NF010733">
    <property type="entry name" value="PRK14135.1"/>
    <property type="match status" value="1"/>
</dbReference>
<dbReference type="InterPro" id="IPR053926">
    <property type="entry name" value="RecX_HTH_1st"/>
</dbReference>
<dbReference type="GO" id="GO:0005737">
    <property type="term" value="C:cytoplasm"/>
    <property type="evidence" value="ECO:0007669"/>
    <property type="project" value="UniProtKB-SubCell"/>
</dbReference>
<dbReference type="InterPro" id="IPR036388">
    <property type="entry name" value="WH-like_DNA-bd_sf"/>
</dbReference>
<feature type="domain" description="RecX second three-helical" evidence="6">
    <location>
        <begin position="112"/>
        <end position="153"/>
    </location>
</feature>
<keyword evidence="4 5" id="KW-0963">Cytoplasm</keyword>
<protein>
    <recommendedName>
        <fullName evidence="3 5">Regulatory protein RecX</fullName>
    </recommendedName>
</protein>
<dbReference type="RefSeq" id="WP_066195522.1">
    <property type="nucleotide sequence ID" value="NZ_JAMAUX010000001.1"/>
</dbReference>
<evidence type="ECO:0000256" key="4">
    <source>
        <dbReference type="ARBA" id="ARBA00022490"/>
    </source>
</evidence>
<accession>A0A2N0ZGL4</accession>
<sequence>MPIITKITVQKKNNDRYNIFLDEGSGEKYAFSVDEAVLIKHGLKKGQELDEALIIEIHYQDDIRKSYNLAIQYLSRRMRSELEVKNHLRTKEVEEPIILEVIHKLHQYSFLNDEQFSIAYVRTQKNTTDKGSSLIKIELKEKGIAAHLIESALKEFSWEEELSTAISLCEKYTQKYKKDSMRMMKQKLEQMLVRKGFPYDIINEAISTSDIAKEENEELSALSKQAEKYAKKYQGLPPFEYEQKMKQALFRKGFSLDLIDKYIQNQE</sequence>
<evidence type="ECO:0000313" key="9">
    <source>
        <dbReference type="EMBL" id="PKG28636.1"/>
    </source>
</evidence>
<feature type="domain" description="RecX first three-helical" evidence="8">
    <location>
        <begin position="67"/>
        <end position="105"/>
    </location>
</feature>
<dbReference type="Proteomes" id="UP000233343">
    <property type="component" value="Unassembled WGS sequence"/>
</dbReference>
<dbReference type="InterPro" id="IPR053924">
    <property type="entry name" value="RecX_HTH_2nd"/>
</dbReference>
<evidence type="ECO:0000256" key="2">
    <source>
        <dbReference type="ARBA" id="ARBA00009695"/>
    </source>
</evidence>
<name>A0A2N0ZGL4_9BACI</name>
<dbReference type="AlphaFoldDB" id="A0A2N0ZGL4"/>
<dbReference type="HAMAP" id="MF_01114">
    <property type="entry name" value="RecX"/>
    <property type="match status" value="1"/>
</dbReference>
<evidence type="ECO:0000259" key="6">
    <source>
        <dbReference type="Pfam" id="PF02631"/>
    </source>
</evidence>
<dbReference type="EMBL" id="PISD01000027">
    <property type="protein sequence ID" value="PKG28636.1"/>
    <property type="molecule type" value="Genomic_DNA"/>
</dbReference>
<reference evidence="9 10" key="1">
    <citation type="journal article" date="2010" name="Int. J. Syst. Evol. Microbiol.">
        <title>Bacillus horneckiae sp. nov., isolated from a spacecraft-assembly clean room.</title>
        <authorList>
            <person name="Vaishampayan P."/>
            <person name="Probst A."/>
            <person name="Krishnamurthi S."/>
            <person name="Ghosh S."/>
            <person name="Osman S."/>
            <person name="McDowall A."/>
            <person name="Ruckmani A."/>
            <person name="Mayilraj S."/>
            <person name="Venkateswaran K."/>
        </authorList>
    </citation>
    <scope>NUCLEOTIDE SEQUENCE [LARGE SCALE GENOMIC DNA]</scope>
    <source>
        <strain evidence="10">1PO1SC</strain>
    </source>
</reference>
<evidence type="ECO:0000313" key="10">
    <source>
        <dbReference type="Proteomes" id="UP000233343"/>
    </source>
</evidence>